<dbReference type="NCBIfam" id="NF033484">
    <property type="entry name" value="Stp1_PP2C_phos"/>
    <property type="match status" value="1"/>
</dbReference>
<dbReference type="EMBL" id="AP019791">
    <property type="protein sequence ID" value="BBL80498.1"/>
    <property type="molecule type" value="Genomic_DNA"/>
</dbReference>
<dbReference type="GO" id="GO:0004722">
    <property type="term" value="F:protein serine/threonine phosphatase activity"/>
    <property type="evidence" value="ECO:0007669"/>
    <property type="project" value="InterPro"/>
</dbReference>
<dbReference type="Pfam" id="PF13672">
    <property type="entry name" value="PP2C_2"/>
    <property type="match status" value="1"/>
</dbReference>
<evidence type="ECO:0000256" key="2">
    <source>
        <dbReference type="SAM" id="Phobius"/>
    </source>
</evidence>
<protein>
    <recommendedName>
        <fullName evidence="3">PPM-type phosphatase domain-containing protein</fullName>
    </recommendedName>
</protein>
<sequence>MAAMLFLEPFGITDAGRVRQNNEDALLVGEGKDETLFAVADGIGGFEAGEVASSIAIEVLKGMDPGDSFEEALKEANRRIRATARGDERFAGMGTTVVAVRFGQRDGRPVAEVAHVGDSRAYLMHGDALRPVTEDHSLVAELVRSGDLSRAEAAEHPQRNLITRALGAEETVNVDTAVFPVEAGDRVVLCSDGLSDMVPEARISEILARHREDPETPARRLLEAALEAGGTDNVTVVVVDVKQRREERREEHGGTREMPPVAPPPPKPRSSSRRSGGKRRSSRLLGRLLRGLVGLVAVVVLLTPAYLWGSSRYFLDARGGEVVVYRGLPYEVGGVQLNEEWRRTGLRLSEVRRPYREPITERRLYTRDEVERVLRDLER</sequence>
<organism evidence="4 5">
    <name type="scientific">Rubrobacter xylanophilus</name>
    <dbReference type="NCBI Taxonomy" id="49319"/>
    <lineage>
        <taxon>Bacteria</taxon>
        <taxon>Bacillati</taxon>
        <taxon>Actinomycetota</taxon>
        <taxon>Rubrobacteria</taxon>
        <taxon>Rubrobacterales</taxon>
        <taxon>Rubrobacteraceae</taxon>
        <taxon>Rubrobacter</taxon>
    </lineage>
</organism>
<reference evidence="4" key="1">
    <citation type="journal article" date="2019" name="Microbiol. Resour. Announc.">
        <title>Complete Genome Sequence of Rubrobacter xylanophilus Strain AA3-22, Isolated from Arima Onsen in Japan.</title>
        <authorList>
            <person name="Tomariguchi N."/>
            <person name="Miyazaki K."/>
        </authorList>
    </citation>
    <scope>NUCLEOTIDE SEQUENCE [LARGE SCALE GENOMIC DNA]</scope>
    <source>
        <strain evidence="4">AA3-22</strain>
    </source>
</reference>
<evidence type="ECO:0000256" key="1">
    <source>
        <dbReference type="SAM" id="MobiDB-lite"/>
    </source>
</evidence>
<proteinExistence type="predicted"/>
<feature type="domain" description="PPM-type phosphatase" evidence="3">
    <location>
        <begin position="9"/>
        <end position="241"/>
    </location>
</feature>
<dbReference type="InterPro" id="IPR001932">
    <property type="entry name" value="PPM-type_phosphatase-like_dom"/>
</dbReference>
<dbReference type="InterPro" id="IPR036457">
    <property type="entry name" value="PPM-type-like_dom_sf"/>
</dbReference>
<evidence type="ECO:0000313" key="5">
    <source>
        <dbReference type="Proteomes" id="UP000318065"/>
    </source>
</evidence>
<feature type="region of interest" description="Disordered" evidence="1">
    <location>
        <begin position="239"/>
        <end position="281"/>
    </location>
</feature>
<dbReference type="InterPro" id="IPR015655">
    <property type="entry name" value="PP2C"/>
</dbReference>
<evidence type="ECO:0000313" key="4">
    <source>
        <dbReference type="EMBL" id="BBL80498.1"/>
    </source>
</evidence>
<feature type="compositionally biased region" description="Basic residues" evidence="1">
    <location>
        <begin position="270"/>
        <end position="281"/>
    </location>
</feature>
<dbReference type="PROSITE" id="PS51746">
    <property type="entry name" value="PPM_2"/>
    <property type="match status" value="1"/>
</dbReference>
<dbReference type="Gene3D" id="3.60.40.10">
    <property type="entry name" value="PPM-type phosphatase domain"/>
    <property type="match status" value="1"/>
</dbReference>
<accession>A0A510HKW3</accession>
<evidence type="ECO:0000259" key="3">
    <source>
        <dbReference type="PROSITE" id="PS51746"/>
    </source>
</evidence>
<keyword evidence="2" id="KW-0812">Transmembrane</keyword>
<dbReference type="SUPFAM" id="SSF81606">
    <property type="entry name" value="PP2C-like"/>
    <property type="match status" value="1"/>
</dbReference>
<dbReference type="PANTHER" id="PTHR47992">
    <property type="entry name" value="PROTEIN PHOSPHATASE"/>
    <property type="match status" value="1"/>
</dbReference>
<feature type="compositionally biased region" description="Basic and acidic residues" evidence="1">
    <location>
        <begin position="241"/>
        <end position="255"/>
    </location>
</feature>
<keyword evidence="2" id="KW-1133">Transmembrane helix</keyword>
<gene>
    <name evidence="4" type="ORF">RxyAA322_23520</name>
</gene>
<keyword evidence="5" id="KW-1185">Reference proteome</keyword>
<dbReference type="Proteomes" id="UP000318065">
    <property type="component" value="Chromosome"/>
</dbReference>
<dbReference type="AlphaFoldDB" id="A0A510HKW3"/>
<feature type="transmembrane region" description="Helical" evidence="2">
    <location>
        <begin position="288"/>
        <end position="308"/>
    </location>
</feature>
<name>A0A510HKW3_9ACTN</name>
<dbReference type="CDD" id="cd00143">
    <property type="entry name" value="PP2Cc"/>
    <property type="match status" value="1"/>
</dbReference>
<dbReference type="SMART" id="SM00331">
    <property type="entry name" value="PP2C_SIG"/>
    <property type="match status" value="1"/>
</dbReference>
<dbReference type="SMART" id="SM00332">
    <property type="entry name" value="PP2Cc"/>
    <property type="match status" value="1"/>
</dbReference>
<keyword evidence="2" id="KW-0472">Membrane</keyword>